<dbReference type="SMART" id="SM01243">
    <property type="entry name" value="IRF-3"/>
    <property type="match status" value="1"/>
</dbReference>
<dbReference type="PANTHER" id="PTHR11949:SF2">
    <property type="entry name" value="INTERFERON REGULATORY FACTOR 7"/>
    <property type="match status" value="1"/>
</dbReference>
<evidence type="ECO:0000313" key="2">
    <source>
        <dbReference type="EMBL" id="KAK0137276.1"/>
    </source>
</evidence>
<dbReference type="PANTHER" id="PTHR11949">
    <property type="entry name" value="INTERFERON REGULATORY FACTOR"/>
    <property type="match status" value="1"/>
</dbReference>
<gene>
    <name evidence="3" type="primary">IRF3_2</name>
    <name evidence="2" type="synonym">IRF3_0</name>
    <name evidence="3" type="ORF">N1851_004821</name>
    <name evidence="2" type="ORF">N1851_026529</name>
</gene>
<organism evidence="3 4">
    <name type="scientific">Merluccius polli</name>
    <name type="common">Benguela hake</name>
    <name type="synonym">Merluccius cadenati</name>
    <dbReference type="NCBI Taxonomy" id="89951"/>
    <lineage>
        <taxon>Eukaryota</taxon>
        <taxon>Metazoa</taxon>
        <taxon>Chordata</taxon>
        <taxon>Craniata</taxon>
        <taxon>Vertebrata</taxon>
        <taxon>Euteleostomi</taxon>
        <taxon>Actinopterygii</taxon>
        <taxon>Neopterygii</taxon>
        <taxon>Teleostei</taxon>
        <taxon>Neoteleostei</taxon>
        <taxon>Acanthomorphata</taxon>
        <taxon>Zeiogadaria</taxon>
        <taxon>Gadariae</taxon>
        <taxon>Gadiformes</taxon>
        <taxon>Gadoidei</taxon>
        <taxon>Merlucciidae</taxon>
        <taxon>Merluccius</taxon>
    </lineage>
</organism>
<dbReference type="GO" id="GO:0002376">
    <property type="term" value="P:immune system process"/>
    <property type="evidence" value="ECO:0007669"/>
    <property type="project" value="TreeGrafter"/>
</dbReference>
<dbReference type="AlphaFoldDB" id="A0AA47PBM1"/>
<proteinExistence type="predicted"/>
<feature type="domain" description="Interferon regulatory factor-3" evidence="1">
    <location>
        <begin position="95"/>
        <end position="268"/>
    </location>
</feature>
<dbReference type="InterPro" id="IPR008984">
    <property type="entry name" value="SMAD_FHA_dom_sf"/>
</dbReference>
<dbReference type="InterPro" id="IPR019471">
    <property type="entry name" value="Interferon_reg_factor-3"/>
</dbReference>
<dbReference type="Pfam" id="PF10401">
    <property type="entry name" value="IRF-3"/>
    <property type="match status" value="1"/>
</dbReference>
<dbReference type="SUPFAM" id="SSF49879">
    <property type="entry name" value="SMAD/FHA domain"/>
    <property type="match status" value="1"/>
</dbReference>
<sequence>MVPVIFSSPTESYPPGHEQNILDHLMTLDLLDHTEQHNEEEPWAETYVQEELMAPGVYPEQTAMQTQPQQHPLQPQPYYHVNPSPVLGSPLQPANYDLEISVHYRRVEVLKTQVSWPRIQLHYGPEATEPQAQPLCFPNTSALVDRKQIKYTNHILSSIQRGLLLEVRQGGLYACRQDRCHVFASTADPSQVDPEPQKLPQNTVTELLSFEKYAKELREFKENKRGSPEYVVNMCFGEKFPDGKPLEKKLIVVKVVPLICRHFHEMAQTEGASSLQSCNVSLQISHDSLYDLISSAFGLPSYQVAPQHMGHC</sequence>
<evidence type="ECO:0000313" key="3">
    <source>
        <dbReference type="EMBL" id="KAK0153487.1"/>
    </source>
</evidence>
<evidence type="ECO:0000313" key="4">
    <source>
        <dbReference type="Proteomes" id="UP001174136"/>
    </source>
</evidence>
<dbReference type="Proteomes" id="UP001174136">
    <property type="component" value="Unassembled WGS sequence"/>
</dbReference>
<evidence type="ECO:0000259" key="1">
    <source>
        <dbReference type="SMART" id="SM01243"/>
    </source>
</evidence>
<dbReference type="GO" id="GO:0000978">
    <property type="term" value="F:RNA polymerase II cis-regulatory region sequence-specific DNA binding"/>
    <property type="evidence" value="ECO:0007669"/>
    <property type="project" value="TreeGrafter"/>
</dbReference>
<dbReference type="GO" id="GO:0005634">
    <property type="term" value="C:nucleus"/>
    <property type="evidence" value="ECO:0007669"/>
    <property type="project" value="TreeGrafter"/>
</dbReference>
<keyword evidence="4" id="KW-1185">Reference proteome</keyword>
<reference evidence="3" key="1">
    <citation type="journal article" date="2023" name="Front. Mar. Sci.">
        <title>A new Merluccius polli reference genome to investigate the effects of global change in West African waters.</title>
        <authorList>
            <person name="Mateo J.L."/>
            <person name="Blanco-Fernandez C."/>
            <person name="Garcia-Vazquez E."/>
            <person name="Machado-Schiaffino G."/>
        </authorList>
    </citation>
    <scope>NUCLEOTIDE SEQUENCE</scope>
    <source>
        <strain evidence="3">C29</strain>
        <tissue evidence="3">Fin</tissue>
    </source>
</reference>
<comment type="caution">
    <text evidence="3">The sequence shown here is derived from an EMBL/GenBank/DDBJ whole genome shotgun (WGS) entry which is preliminary data.</text>
</comment>
<name>A0AA47PBM1_MERPO</name>
<accession>A0AA47PBM1</accession>
<dbReference type="EMBL" id="JAOPHQ010000757">
    <property type="protein sequence ID" value="KAK0153487.1"/>
    <property type="molecule type" value="Genomic_DNA"/>
</dbReference>
<dbReference type="GO" id="GO:0000981">
    <property type="term" value="F:DNA-binding transcription factor activity, RNA polymerase II-specific"/>
    <property type="evidence" value="ECO:0007669"/>
    <property type="project" value="TreeGrafter"/>
</dbReference>
<dbReference type="EMBL" id="JAOPHQ010004913">
    <property type="protein sequence ID" value="KAK0137276.1"/>
    <property type="molecule type" value="Genomic_DNA"/>
</dbReference>
<protein>
    <submittedName>
        <fullName evidence="3">Interferon regulatory factor 3</fullName>
    </submittedName>
</protein>
<dbReference type="InterPro" id="IPR017855">
    <property type="entry name" value="SMAD-like_dom_sf"/>
</dbReference>
<dbReference type="FunFam" id="2.60.200.10:FF:000015">
    <property type="entry name" value="Interferon regulatory factor 7"/>
    <property type="match status" value="1"/>
</dbReference>
<dbReference type="Gene3D" id="2.60.200.10">
    <property type="match status" value="1"/>
</dbReference>